<keyword evidence="1 4" id="KW-0812">Transmembrane</keyword>
<feature type="transmembrane region" description="Helical" evidence="4">
    <location>
        <begin position="98"/>
        <end position="119"/>
    </location>
</feature>
<keyword evidence="6" id="KW-1185">Reference proteome</keyword>
<dbReference type="OrthoDB" id="1718296at2759"/>
<name>A0A9D5CAW4_9LILI</name>
<dbReference type="PANTHER" id="PTHR31218">
    <property type="entry name" value="WAT1-RELATED PROTEIN"/>
    <property type="match status" value="1"/>
</dbReference>
<dbReference type="GO" id="GO:0016020">
    <property type="term" value="C:membrane"/>
    <property type="evidence" value="ECO:0007669"/>
    <property type="project" value="InterPro"/>
</dbReference>
<dbReference type="InterPro" id="IPR030184">
    <property type="entry name" value="WAT1-related"/>
</dbReference>
<evidence type="ECO:0008006" key="7">
    <source>
        <dbReference type="Google" id="ProtNLM"/>
    </source>
</evidence>
<reference evidence="5" key="1">
    <citation type="submission" date="2021-03" db="EMBL/GenBank/DDBJ databases">
        <authorList>
            <person name="Li Z."/>
            <person name="Yang C."/>
        </authorList>
    </citation>
    <scope>NUCLEOTIDE SEQUENCE</scope>
    <source>
        <strain evidence="5">Dzin_1.0</strain>
        <tissue evidence="5">Leaf</tissue>
    </source>
</reference>
<organism evidence="5 6">
    <name type="scientific">Dioscorea zingiberensis</name>
    <dbReference type="NCBI Taxonomy" id="325984"/>
    <lineage>
        <taxon>Eukaryota</taxon>
        <taxon>Viridiplantae</taxon>
        <taxon>Streptophyta</taxon>
        <taxon>Embryophyta</taxon>
        <taxon>Tracheophyta</taxon>
        <taxon>Spermatophyta</taxon>
        <taxon>Magnoliopsida</taxon>
        <taxon>Liliopsida</taxon>
        <taxon>Dioscoreales</taxon>
        <taxon>Dioscoreaceae</taxon>
        <taxon>Dioscorea</taxon>
    </lineage>
</organism>
<feature type="transmembrane region" description="Helical" evidence="4">
    <location>
        <begin position="15"/>
        <end position="35"/>
    </location>
</feature>
<evidence type="ECO:0000256" key="3">
    <source>
        <dbReference type="ARBA" id="ARBA00023136"/>
    </source>
</evidence>
<dbReference type="AlphaFoldDB" id="A0A9D5CAW4"/>
<proteinExistence type="predicted"/>
<protein>
    <recommendedName>
        <fullName evidence="7">WAT1-related protein</fullName>
    </recommendedName>
</protein>
<dbReference type="GO" id="GO:0022857">
    <property type="term" value="F:transmembrane transporter activity"/>
    <property type="evidence" value="ECO:0007669"/>
    <property type="project" value="InterPro"/>
</dbReference>
<gene>
    <name evidence="5" type="ORF">J5N97_022491</name>
</gene>
<evidence type="ECO:0000256" key="4">
    <source>
        <dbReference type="SAM" id="Phobius"/>
    </source>
</evidence>
<feature type="transmembrane region" description="Helical" evidence="4">
    <location>
        <begin position="47"/>
        <end position="71"/>
    </location>
</feature>
<sequence>MNLDTVALNYTTPTLSSAVSNSVPAITFILSVILGMESIKLRKQSGIAKITGVALSLAGVVMTACYIGPYIKSMNHHHLLGHGNNHSIGSHVNSNKKIWVLGTSIMTIGNITWSLWLVLQVCALAPIPCLSCIDCIDEFNYFLEMDLIFK</sequence>
<dbReference type="Proteomes" id="UP001085076">
    <property type="component" value="Miscellaneous, Linkage group lg06"/>
</dbReference>
<evidence type="ECO:0000256" key="2">
    <source>
        <dbReference type="ARBA" id="ARBA00022989"/>
    </source>
</evidence>
<reference evidence="5" key="2">
    <citation type="journal article" date="2022" name="Hortic Res">
        <title>The genome of Dioscorea zingiberensis sheds light on the biosynthesis, origin and evolution of the medicinally important diosgenin saponins.</title>
        <authorList>
            <person name="Li Y."/>
            <person name="Tan C."/>
            <person name="Li Z."/>
            <person name="Guo J."/>
            <person name="Li S."/>
            <person name="Chen X."/>
            <person name="Wang C."/>
            <person name="Dai X."/>
            <person name="Yang H."/>
            <person name="Song W."/>
            <person name="Hou L."/>
            <person name="Xu J."/>
            <person name="Tong Z."/>
            <person name="Xu A."/>
            <person name="Yuan X."/>
            <person name="Wang W."/>
            <person name="Yang Q."/>
            <person name="Chen L."/>
            <person name="Sun Z."/>
            <person name="Wang K."/>
            <person name="Pan B."/>
            <person name="Chen J."/>
            <person name="Bao Y."/>
            <person name="Liu F."/>
            <person name="Qi X."/>
            <person name="Gang D.R."/>
            <person name="Wen J."/>
            <person name="Li J."/>
        </authorList>
    </citation>
    <scope>NUCLEOTIDE SEQUENCE</scope>
    <source>
        <strain evidence="5">Dzin_1.0</strain>
    </source>
</reference>
<dbReference type="EMBL" id="JAGGNH010000006">
    <property type="protein sequence ID" value="KAJ0969614.1"/>
    <property type="molecule type" value="Genomic_DNA"/>
</dbReference>
<evidence type="ECO:0000256" key="1">
    <source>
        <dbReference type="ARBA" id="ARBA00022692"/>
    </source>
</evidence>
<evidence type="ECO:0000313" key="5">
    <source>
        <dbReference type="EMBL" id="KAJ0969614.1"/>
    </source>
</evidence>
<keyword evidence="2 4" id="KW-1133">Transmembrane helix</keyword>
<comment type="caution">
    <text evidence="5">The sequence shown here is derived from an EMBL/GenBank/DDBJ whole genome shotgun (WGS) entry which is preliminary data.</text>
</comment>
<keyword evidence="3 4" id="KW-0472">Membrane</keyword>
<evidence type="ECO:0000313" key="6">
    <source>
        <dbReference type="Proteomes" id="UP001085076"/>
    </source>
</evidence>
<accession>A0A9D5CAW4</accession>